<dbReference type="AlphaFoldDB" id="A0A368VN40"/>
<gene>
    <name evidence="1" type="ORF">DFP97_12091</name>
</gene>
<protein>
    <submittedName>
        <fullName evidence="1">Uncharacterized protein</fullName>
    </submittedName>
</protein>
<organism evidence="1 2">
    <name type="scientific">Paenibacillus prosopidis</name>
    <dbReference type="NCBI Taxonomy" id="630520"/>
    <lineage>
        <taxon>Bacteria</taxon>
        <taxon>Bacillati</taxon>
        <taxon>Bacillota</taxon>
        <taxon>Bacilli</taxon>
        <taxon>Bacillales</taxon>
        <taxon>Paenibacillaceae</taxon>
        <taxon>Paenibacillus</taxon>
    </lineage>
</organism>
<evidence type="ECO:0000313" key="2">
    <source>
        <dbReference type="Proteomes" id="UP000252415"/>
    </source>
</evidence>
<dbReference type="InterPro" id="IPR056084">
    <property type="entry name" value="DUF7667"/>
</dbReference>
<reference evidence="1 2" key="1">
    <citation type="submission" date="2018-07" db="EMBL/GenBank/DDBJ databases">
        <title>Genomic Encyclopedia of Type Strains, Phase III (KMG-III): the genomes of soil and plant-associated and newly described type strains.</title>
        <authorList>
            <person name="Whitman W."/>
        </authorList>
    </citation>
    <scope>NUCLEOTIDE SEQUENCE [LARGE SCALE GENOMIC DNA]</scope>
    <source>
        <strain evidence="1 2">CECT 7506</strain>
    </source>
</reference>
<accession>A0A368VN40</accession>
<dbReference type="Proteomes" id="UP000252415">
    <property type="component" value="Unassembled WGS sequence"/>
</dbReference>
<name>A0A368VN40_9BACL</name>
<evidence type="ECO:0000313" key="1">
    <source>
        <dbReference type="EMBL" id="RCW41954.1"/>
    </source>
</evidence>
<dbReference type="EMBL" id="QPJD01000020">
    <property type="protein sequence ID" value="RCW41954.1"/>
    <property type="molecule type" value="Genomic_DNA"/>
</dbReference>
<dbReference type="Pfam" id="PF24704">
    <property type="entry name" value="DUF7667"/>
    <property type="match status" value="1"/>
</dbReference>
<dbReference type="RefSeq" id="WP_245976600.1">
    <property type="nucleotide sequence ID" value="NZ_QPJD01000020.1"/>
</dbReference>
<keyword evidence="2" id="KW-1185">Reference proteome</keyword>
<comment type="caution">
    <text evidence="1">The sequence shown here is derived from an EMBL/GenBank/DDBJ whole genome shotgun (WGS) entry which is preliminary data.</text>
</comment>
<proteinExistence type="predicted"/>
<sequence length="84" mass="10038">MNIHWRLAELWQLQQSRGLSEDEVSEMNCCMKLNANYAYKLAEQYNLGLVASMTNDWDWLHEVSAEIDKLESIYNSKKPYFFER</sequence>